<organism evidence="3 4">
    <name type="scientific">Anopheles farauti</name>
    <dbReference type="NCBI Taxonomy" id="69004"/>
    <lineage>
        <taxon>Eukaryota</taxon>
        <taxon>Metazoa</taxon>
        <taxon>Ecdysozoa</taxon>
        <taxon>Arthropoda</taxon>
        <taxon>Hexapoda</taxon>
        <taxon>Insecta</taxon>
        <taxon>Pterygota</taxon>
        <taxon>Neoptera</taxon>
        <taxon>Endopterygota</taxon>
        <taxon>Diptera</taxon>
        <taxon>Nematocera</taxon>
        <taxon>Culicoidea</taxon>
        <taxon>Culicidae</taxon>
        <taxon>Anophelinae</taxon>
        <taxon>Anopheles</taxon>
    </lineage>
</organism>
<feature type="region of interest" description="Disordered" evidence="1">
    <location>
        <begin position="210"/>
        <end position="239"/>
    </location>
</feature>
<reference evidence="4" key="1">
    <citation type="submission" date="2014-01" db="EMBL/GenBank/DDBJ databases">
        <title>The Genome Sequence of Anopheles farauti FAR1 (V2).</title>
        <authorList>
            <consortium name="The Broad Institute Genomics Platform"/>
            <person name="Neafsey D.E."/>
            <person name="Besansky N."/>
            <person name="Howell P."/>
            <person name="Walton C."/>
            <person name="Young S.K."/>
            <person name="Zeng Q."/>
            <person name="Gargeya S."/>
            <person name="Fitzgerald M."/>
            <person name="Haas B."/>
            <person name="Abouelleil A."/>
            <person name="Allen A.W."/>
            <person name="Alvarado L."/>
            <person name="Arachchi H.M."/>
            <person name="Berlin A.M."/>
            <person name="Chapman S.B."/>
            <person name="Gainer-Dewar J."/>
            <person name="Goldberg J."/>
            <person name="Griggs A."/>
            <person name="Gujja S."/>
            <person name="Hansen M."/>
            <person name="Howarth C."/>
            <person name="Imamovic A."/>
            <person name="Ireland A."/>
            <person name="Larimer J."/>
            <person name="McCowan C."/>
            <person name="Murphy C."/>
            <person name="Pearson M."/>
            <person name="Poon T.W."/>
            <person name="Priest M."/>
            <person name="Roberts A."/>
            <person name="Saif S."/>
            <person name="Shea T."/>
            <person name="Sisk P."/>
            <person name="Sykes S."/>
            <person name="Wortman J."/>
            <person name="Nusbaum C."/>
            <person name="Birren B."/>
        </authorList>
    </citation>
    <scope>NUCLEOTIDE SEQUENCE [LARGE SCALE GENOMIC DNA]</scope>
    <source>
        <strain evidence="4">FAR1</strain>
    </source>
</reference>
<protein>
    <submittedName>
        <fullName evidence="3">Uncharacterized protein</fullName>
    </submittedName>
</protein>
<evidence type="ECO:0000313" key="4">
    <source>
        <dbReference type="Proteomes" id="UP000075886"/>
    </source>
</evidence>
<name>A0A182QXY8_9DIPT</name>
<dbReference type="EnsemblMetazoa" id="AFAF019113-RA">
    <property type="protein sequence ID" value="AFAF019113-PA"/>
    <property type="gene ID" value="AFAF019113"/>
</dbReference>
<feature type="region of interest" description="Disordered" evidence="1">
    <location>
        <begin position="257"/>
        <end position="341"/>
    </location>
</feature>
<keyword evidence="2" id="KW-0812">Transmembrane</keyword>
<proteinExistence type="predicted"/>
<evidence type="ECO:0000256" key="2">
    <source>
        <dbReference type="SAM" id="Phobius"/>
    </source>
</evidence>
<evidence type="ECO:0000256" key="1">
    <source>
        <dbReference type="SAM" id="MobiDB-lite"/>
    </source>
</evidence>
<feature type="compositionally biased region" description="Low complexity" evidence="1">
    <location>
        <begin position="226"/>
        <end position="239"/>
    </location>
</feature>
<keyword evidence="2" id="KW-1133">Transmembrane helix</keyword>
<keyword evidence="2" id="KW-0472">Membrane</keyword>
<dbReference type="VEuPathDB" id="VectorBase:AFAF019113"/>
<feature type="region of interest" description="Disordered" evidence="1">
    <location>
        <begin position="132"/>
        <end position="163"/>
    </location>
</feature>
<dbReference type="EMBL" id="AXCN02000823">
    <property type="status" value="NOT_ANNOTATED_CDS"/>
    <property type="molecule type" value="Genomic_DNA"/>
</dbReference>
<sequence>MALERRQDRAVAFTGSTRGVARLLAFVLGCCVTLAHGAMEEMMIAPIEIIEEWGCYDTEIRLTCGNLESKIAILEARFTPRCMEERSENCVYMDEHSVAHPFASQKVDKLILEETEAGRRFLATLRRNHERELEASDAPGTRELTSKEGSSVMTASRSLAKDKRSSLRATLEHLIVRYLRRLTSDDDADGDDGGDEPGGYEVAARYRRQSLPATDSDTGVGNPVEASANSNPPATAPLSSSMEITLLTNDTDTNLTESWERWDEPPPSPDSSPADAAGYGSSDTSAGNGAGDSVSDGRGGPNDASGDSGSVVSANGDGELRDNGDEAVEYNPPPSPGESEGMMRVAELKKQPRKGQTGGSGQCDSVRKRVSQLDRFELERSMRNGSFREYNIRNALNYRVSSRFYSIAPARQSNEFRTSSFVSAAPEIPFTTKRMATRFNDLLQFRFLYRV</sequence>
<feature type="compositionally biased region" description="Polar residues" evidence="1">
    <location>
        <begin position="147"/>
        <end position="157"/>
    </location>
</feature>
<evidence type="ECO:0000313" key="3">
    <source>
        <dbReference type="EnsemblMetazoa" id="AFAF019113-PA"/>
    </source>
</evidence>
<feature type="transmembrane region" description="Helical" evidence="2">
    <location>
        <begin position="20"/>
        <end position="39"/>
    </location>
</feature>
<dbReference type="Proteomes" id="UP000075886">
    <property type="component" value="Unassembled WGS sequence"/>
</dbReference>
<reference evidence="3" key="2">
    <citation type="submission" date="2020-05" db="UniProtKB">
        <authorList>
            <consortium name="EnsemblMetazoa"/>
        </authorList>
    </citation>
    <scope>IDENTIFICATION</scope>
    <source>
        <strain evidence="3">FAR1</strain>
    </source>
</reference>
<keyword evidence="4" id="KW-1185">Reference proteome</keyword>
<dbReference type="AlphaFoldDB" id="A0A182QXY8"/>
<accession>A0A182QXY8</accession>